<accession>W6TD86</accession>
<evidence type="ECO:0000313" key="2">
    <source>
        <dbReference type="Proteomes" id="UP000019112"/>
    </source>
</evidence>
<comment type="caution">
    <text evidence="1">The sequence shown here is derived from an EMBL/GenBank/DDBJ whole genome shotgun (WGS) entry which is preliminary data.</text>
</comment>
<evidence type="ECO:0000313" key="1">
    <source>
        <dbReference type="EMBL" id="ETZ06923.1"/>
    </source>
</evidence>
<name>W6TD86_HOLOB</name>
<protein>
    <submittedName>
        <fullName evidence="1">Uncharacterized protein</fullName>
    </submittedName>
</protein>
<dbReference type="EMBL" id="AWTR02000075">
    <property type="protein sequence ID" value="ETZ06923.1"/>
    <property type="molecule type" value="Genomic_DNA"/>
</dbReference>
<sequence>MTLQLIEVFVKISLCCVVFENSVDDFDLSVGPRMLEFGESVFNVMLLAYHIKGGAFCFLASGVAQAVHR</sequence>
<dbReference type="AlphaFoldDB" id="W6TD86"/>
<organism evidence="1 2">
    <name type="scientific">Holospora obtusa F1</name>
    <dbReference type="NCBI Taxonomy" id="1399147"/>
    <lineage>
        <taxon>Bacteria</taxon>
        <taxon>Pseudomonadati</taxon>
        <taxon>Pseudomonadota</taxon>
        <taxon>Alphaproteobacteria</taxon>
        <taxon>Holosporales</taxon>
        <taxon>Holosporaceae</taxon>
        <taxon>Holospora</taxon>
    </lineage>
</organism>
<keyword evidence="2" id="KW-1185">Reference proteome</keyword>
<gene>
    <name evidence="1" type="ORF">P618_200896</name>
</gene>
<dbReference type="Proteomes" id="UP000019112">
    <property type="component" value="Unassembled WGS sequence"/>
</dbReference>
<proteinExistence type="predicted"/>
<reference evidence="1 2" key="1">
    <citation type="journal article" date="2014" name="FEMS Microbiol. Lett.">
        <title>Draft genome sequences of three Holospora species (Holospora obtusa, Holospora undulata, and Holospora elegans), endonuclear symbiotic bacteria of the ciliate Paramecium caudatum.</title>
        <authorList>
            <person name="Dohra H."/>
            <person name="Tanaka K."/>
            <person name="Suzuki T."/>
            <person name="Fujishima M."/>
            <person name="Suzuki H."/>
        </authorList>
    </citation>
    <scope>NUCLEOTIDE SEQUENCE [LARGE SCALE GENOMIC DNA]</scope>
    <source>
        <strain evidence="1 2">F1</strain>
    </source>
</reference>